<sequence>MYETHIDVAKEKMQKTIAVVKKDLATMRAGRANPQILDRILVDYYGTPTPINQMGNISSPEPRMLVISLWESKMIPNVEKAIQKSDIGINPTNDGKVIRLVVPELTEERRKDLVKQVKKQVEEGKVALRAIRRDALDAIRKMEKKSEITEDDLKDAETQLQKLTDQQVKDLDAIGAEKEKEIMSV</sequence>
<evidence type="ECO:0000256" key="2">
    <source>
        <dbReference type="ARBA" id="ARBA00005912"/>
    </source>
</evidence>
<comment type="subcellular location">
    <subcellularLocation>
        <location evidence="1 5">Cytoplasm</location>
    </subcellularLocation>
</comment>
<feature type="domain" description="Ribosome recycling factor" evidence="7">
    <location>
        <begin position="21"/>
        <end position="183"/>
    </location>
</feature>
<keyword evidence="4 5" id="KW-0648">Protein biosynthesis</keyword>
<dbReference type="Gene3D" id="3.30.1360.40">
    <property type="match status" value="1"/>
</dbReference>
<evidence type="ECO:0000256" key="3">
    <source>
        <dbReference type="ARBA" id="ARBA00022490"/>
    </source>
</evidence>
<dbReference type="NCBIfam" id="TIGR00496">
    <property type="entry name" value="frr"/>
    <property type="match status" value="1"/>
</dbReference>
<dbReference type="InterPro" id="IPR023584">
    <property type="entry name" value="Ribosome_recyc_fac_dom"/>
</dbReference>
<dbReference type="InterPro" id="IPR002661">
    <property type="entry name" value="Ribosome_recyc_fac"/>
</dbReference>
<evidence type="ECO:0000256" key="5">
    <source>
        <dbReference type="HAMAP-Rule" id="MF_00040"/>
    </source>
</evidence>
<evidence type="ECO:0000256" key="1">
    <source>
        <dbReference type="ARBA" id="ARBA00004496"/>
    </source>
</evidence>
<dbReference type="FunFam" id="1.10.132.20:FF:000001">
    <property type="entry name" value="Ribosome-recycling factor"/>
    <property type="match status" value="1"/>
</dbReference>
<keyword evidence="6" id="KW-0175">Coiled coil</keyword>
<comment type="caution">
    <text evidence="8">The sequence shown here is derived from an EMBL/GenBank/DDBJ whole genome shotgun (WGS) entry which is preliminary data.</text>
</comment>
<evidence type="ECO:0000313" key="9">
    <source>
        <dbReference type="Proteomes" id="UP000824140"/>
    </source>
</evidence>
<name>A0A9D1K683_9FIRM</name>
<evidence type="ECO:0000259" key="7">
    <source>
        <dbReference type="Pfam" id="PF01765"/>
    </source>
</evidence>
<protein>
    <recommendedName>
        <fullName evidence="5">Ribosome-recycling factor</fullName>
        <shortName evidence="5">RRF</shortName>
    </recommendedName>
    <alternativeName>
        <fullName evidence="5">Ribosome-releasing factor</fullName>
    </alternativeName>
</protein>
<dbReference type="PANTHER" id="PTHR20982">
    <property type="entry name" value="RIBOSOME RECYCLING FACTOR"/>
    <property type="match status" value="1"/>
</dbReference>
<dbReference type="PANTHER" id="PTHR20982:SF3">
    <property type="entry name" value="MITOCHONDRIAL RIBOSOME RECYCLING FACTOR PSEUDO 1"/>
    <property type="match status" value="1"/>
</dbReference>
<dbReference type="GO" id="GO:0005737">
    <property type="term" value="C:cytoplasm"/>
    <property type="evidence" value="ECO:0007669"/>
    <property type="project" value="UniProtKB-SubCell"/>
</dbReference>
<feature type="coiled-coil region" evidence="6">
    <location>
        <begin position="139"/>
        <end position="166"/>
    </location>
</feature>
<dbReference type="SUPFAM" id="SSF55194">
    <property type="entry name" value="Ribosome recycling factor, RRF"/>
    <property type="match status" value="1"/>
</dbReference>
<gene>
    <name evidence="5 8" type="primary">frr</name>
    <name evidence="8" type="ORF">IAA84_09665</name>
</gene>
<comment type="function">
    <text evidence="5">Responsible for the release of ribosomes from messenger RNA at the termination of protein biosynthesis. May increase the efficiency of translation by recycling ribosomes from one round of translation to another.</text>
</comment>
<proteinExistence type="inferred from homology"/>
<evidence type="ECO:0000313" key="8">
    <source>
        <dbReference type="EMBL" id="HIS93269.1"/>
    </source>
</evidence>
<comment type="similarity">
    <text evidence="2 5">Belongs to the RRF family.</text>
</comment>
<evidence type="ECO:0000256" key="4">
    <source>
        <dbReference type="ARBA" id="ARBA00022917"/>
    </source>
</evidence>
<reference evidence="8" key="2">
    <citation type="journal article" date="2021" name="PeerJ">
        <title>Extensive microbial diversity within the chicken gut microbiome revealed by metagenomics and culture.</title>
        <authorList>
            <person name="Gilroy R."/>
            <person name="Ravi A."/>
            <person name="Getino M."/>
            <person name="Pursley I."/>
            <person name="Horton D.L."/>
            <person name="Alikhan N.F."/>
            <person name="Baker D."/>
            <person name="Gharbi K."/>
            <person name="Hall N."/>
            <person name="Watson M."/>
            <person name="Adriaenssens E.M."/>
            <person name="Foster-Nyarko E."/>
            <person name="Jarju S."/>
            <person name="Secka A."/>
            <person name="Antonio M."/>
            <person name="Oren A."/>
            <person name="Chaudhuri R.R."/>
            <person name="La Ragione R."/>
            <person name="Hildebrand F."/>
            <person name="Pallen M.J."/>
        </authorList>
    </citation>
    <scope>NUCLEOTIDE SEQUENCE</scope>
    <source>
        <strain evidence="8">13766</strain>
    </source>
</reference>
<dbReference type="AlphaFoldDB" id="A0A9D1K683"/>
<evidence type="ECO:0000256" key="6">
    <source>
        <dbReference type="SAM" id="Coils"/>
    </source>
</evidence>
<dbReference type="GO" id="GO:0043023">
    <property type="term" value="F:ribosomal large subunit binding"/>
    <property type="evidence" value="ECO:0007669"/>
    <property type="project" value="TreeGrafter"/>
</dbReference>
<dbReference type="InterPro" id="IPR036191">
    <property type="entry name" value="RRF_sf"/>
</dbReference>
<dbReference type="HAMAP" id="MF_00040">
    <property type="entry name" value="RRF"/>
    <property type="match status" value="1"/>
</dbReference>
<keyword evidence="3 5" id="KW-0963">Cytoplasm</keyword>
<reference evidence="8" key="1">
    <citation type="submission" date="2020-10" db="EMBL/GenBank/DDBJ databases">
        <authorList>
            <person name="Gilroy R."/>
        </authorList>
    </citation>
    <scope>NUCLEOTIDE SEQUENCE</scope>
    <source>
        <strain evidence="8">13766</strain>
    </source>
</reference>
<accession>A0A9D1K683</accession>
<dbReference type="Proteomes" id="UP000824140">
    <property type="component" value="Unassembled WGS sequence"/>
</dbReference>
<dbReference type="EMBL" id="DVJN01000189">
    <property type="protein sequence ID" value="HIS93269.1"/>
    <property type="molecule type" value="Genomic_DNA"/>
</dbReference>
<dbReference type="GO" id="GO:0006415">
    <property type="term" value="P:translational termination"/>
    <property type="evidence" value="ECO:0007669"/>
    <property type="project" value="UniProtKB-UniRule"/>
</dbReference>
<dbReference type="CDD" id="cd00520">
    <property type="entry name" value="RRF"/>
    <property type="match status" value="1"/>
</dbReference>
<dbReference type="FunFam" id="3.30.1360.40:FF:000001">
    <property type="entry name" value="Ribosome-recycling factor"/>
    <property type="match status" value="1"/>
</dbReference>
<dbReference type="Gene3D" id="1.10.132.20">
    <property type="entry name" value="Ribosome-recycling factor"/>
    <property type="match status" value="1"/>
</dbReference>
<organism evidence="8 9">
    <name type="scientific">Candidatus Alectryocaccomicrobium excrementavium</name>
    <dbReference type="NCBI Taxonomy" id="2840668"/>
    <lineage>
        <taxon>Bacteria</taxon>
        <taxon>Bacillati</taxon>
        <taxon>Bacillota</taxon>
        <taxon>Clostridia</taxon>
        <taxon>Candidatus Alectryocaccomicrobium</taxon>
    </lineage>
</organism>
<dbReference type="Pfam" id="PF01765">
    <property type="entry name" value="RRF"/>
    <property type="match status" value="1"/>
</dbReference>